<feature type="signal peptide" evidence="2">
    <location>
        <begin position="1"/>
        <end position="19"/>
    </location>
</feature>
<keyword evidence="2" id="KW-0732">Signal</keyword>
<keyword evidence="4" id="KW-1185">Reference proteome</keyword>
<dbReference type="Proteomes" id="UP001152607">
    <property type="component" value="Unassembled WGS sequence"/>
</dbReference>
<reference evidence="3" key="1">
    <citation type="submission" date="2023-01" db="EMBL/GenBank/DDBJ databases">
        <authorList>
            <person name="Van Ghelder C."/>
            <person name="Rancurel C."/>
        </authorList>
    </citation>
    <scope>NUCLEOTIDE SEQUENCE</scope>
    <source>
        <strain evidence="3">CNCM I-4278</strain>
    </source>
</reference>
<gene>
    <name evidence="3" type="ORF">PDIGIT_LOCUS15632</name>
</gene>
<dbReference type="AlphaFoldDB" id="A0A9W4XVJ3"/>
<evidence type="ECO:0000256" key="2">
    <source>
        <dbReference type="SAM" id="SignalP"/>
    </source>
</evidence>
<accession>A0A9W4XVJ3</accession>
<dbReference type="OrthoDB" id="3799764at2759"/>
<organism evidence="3 4">
    <name type="scientific">Periconia digitata</name>
    <dbReference type="NCBI Taxonomy" id="1303443"/>
    <lineage>
        <taxon>Eukaryota</taxon>
        <taxon>Fungi</taxon>
        <taxon>Dikarya</taxon>
        <taxon>Ascomycota</taxon>
        <taxon>Pezizomycotina</taxon>
        <taxon>Dothideomycetes</taxon>
        <taxon>Pleosporomycetidae</taxon>
        <taxon>Pleosporales</taxon>
        <taxon>Massarineae</taxon>
        <taxon>Periconiaceae</taxon>
        <taxon>Periconia</taxon>
    </lineage>
</organism>
<evidence type="ECO:0000256" key="1">
    <source>
        <dbReference type="SAM" id="MobiDB-lite"/>
    </source>
</evidence>
<dbReference type="EMBL" id="CAOQHR010000013">
    <property type="protein sequence ID" value="CAI6342425.1"/>
    <property type="molecule type" value="Genomic_DNA"/>
</dbReference>
<evidence type="ECO:0000313" key="4">
    <source>
        <dbReference type="Proteomes" id="UP001152607"/>
    </source>
</evidence>
<sequence>MQFLYLCCVFFALLAETFAKGGGGGGSSGGGGGSSGGGGGSKSSGGGSSGGSGGSSGGGSKGGSGSGGKSGGGSSGSGGKSGGAPFVPGGVVVIGASPGSSGYYRPLSSEESLPSDEEIQPVLGAIEYNIIEANNTNKSQVAVSNIVEALLATPTCVPASSSIKSSGVTKTCNSLITPTPTESIPATAFAACTDYASMLRSCASATSSFYSLPASSQVSCACYTRTTSSSRCAYSTVTGSSTFVAPALATSYFDDAADGCYGYLKLQGFEQLASAISGKSSKNETSLGAGMCRNMDEDVQGSDRWGLPRVLDPVSVGECRQVWSSSPPRRIPVVGLFMSALISLFAAAPVY</sequence>
<protein>
    <submittedName>
        <fullName evidence="3">Uncharacterized protein</fullName>
    </submittedName>
</protein>
<feature type="region of interest" description="Disordered" evidence="1">
    <location>
        <begin position="23"/>
        <end position="81"/>
    </location>
</feature>
<feature type="chain" id="PRO_5040751472" evidence="2">
    <location>
        <begin position="20"/>
        <end position="351"/>
    </location>
</feature>
<comment type="caution">
    <text evidence="3">The sequence shown here is derived from an EMBL/GenBank/DDBJ whole genome shotgun (WGS) entry which is preliminary data.</text>
</comment>
<proteinExistence type="predicted"/>
<evidence type="ECO:0000313" key="3">
    <source>
        <dbReference type="EMBL" id="CAI6342425.1"/>
    </source>
</evidence>
<name>A0A9W4XVJ3_9PLEO</name>